<keyword evidence="2" id="KW-1185">Reference proteome</keyword>
<evidence type="ECO:0000313" key="2">
    <source>
        <dbReference type="Proteomes" id="UP000828390"/>
    </source>
</evidence>
<sequence length="108" mass="12463">MCMFCQEDTNEKLHEVQQFSRSTDILNRAKCDDIMRARLSGIGDLMAAKGKYHNKCLNEFKRRTNEKSSSAKSEVDAAMEHLIEQLDDGLMHGHVFDMVMVWKTHTDI</sequence>
<accession>A0A9D4E5N0</accession>
<proteinExistence type="predicted"/>
<dbReference type="EMBL" id="JAIWYP010000009">
    <property type="protein sequence ID" value="KAH3772664.1"/>
    <property type="molecule type" value="Genomic_DNA"/>
</dbReference>
<reference evidence="1" key="1">
    <citation type="journal article" date="2019" name="bioRxiv">
        <title>The Genome of the Zebra Mussel, Dreissena polymorpha: A Resource for Invasive Species Research.</title>
        <authorList>
            <person name="McCartney M.A."/>
            <person name="Auch B."/>
            <person name="Kono T."/>
            <person name="Mallez S."/>
            <person name="Zhang Y."/>
            <person name="Obille A."/>
            <person name="Becker A."/>
            <person name="Abrahante J.E."/>
            <person name="Garbe J."/>
            <person name="Badalamenti J.P."/>
            <person name="Herman A."/>
            <person name="Mangelson H."/>
            <person name="Liachko I."/>
            <person name="Sullivan S."/>
            <person name="Sone E.D."/>
            <person name="Koren S."/>
            <person name="Silverstein K.A.T."/>
            <person name="Beckman K.B."/>
            <person name="Gohl D.M."/>
        </authorList>
    </citation>
    <scope>NUCLEOTIDE SEQUENCE</scope>
    <source>
        <strain evidence="1">Duluth1</strain>
        <tissue evidence="1">Whole animal</tissue>
    </source>
</reference>
<dbReference type="AlphaFoldDB" id="A0A9D4E5N0"/>
<comment type="caution">
    <text evidence="1">The sequence shown here is derived from an EMBL/GenBank/DDBJ whole genome shotgun (WGS) entry which is preliminary data.</text>
</comment>
<dbReference type="Proteomes" id="UP000828390">
    <property type="component" value="Unassembled WGS sequence"/>
</dbReference>
<organism evidence="1 2">
    <name type="scientific">Dreissena polymorpha</name>
    <name type="common">Zebra mussel</name>
    <name type="synonym">Mytilus polymorpha</name>
    <dbReference type="NCBI Taxonomy" id="45954"/>
    <lineage>
        <taxon>Eukaryota</taxon>
        <taxon>Metazoa</taxon>
        <taxon>Spiralia</taxon>
        <taxon>Lophotrochozoa</taxon>
        <taxon>Mollusca</taxon>
        <taxon>Bivalvia</taxon>
        <taxon>Autobranchia</taxon>
        <taxon>Heteroconchia</taxon>
        <taxon>Euheterodonta</taxon>
        <taxon>Imparidentia</taxon>
        <taxon>Neoheterodontei</taxon>
        <taxon>Myida</taxon>
        <taxon>Dreissenoidea</taxon>
        <taxon>Dreissenidae</taxon>
        <taxon>Dreissena</taxon>
    </lineage>
</organism>
<reference evidence="1" key="2">
    <citation type="submission" date="2020-11" db="EMBL/GenBank/DDBJ databases">
        <authorList>
            <person name="McCartney M.A."/>
            <person name="Auch B."/>
            <person name="Kono T."/>
            <person name="Mallez S."/>
            <person name="Becker A."/>
            <person name="Gohl D.M."/>
            <person name="Silverstein K.A.T."/>
            <person name="Koren S."/>
            <person name="Bechman K.B."/>
            <person name="Herman A."/>
            <person name="Abrahante J.E."/>
            <person name="Garbe J."/>
        </authorList>
    </citation>
    <scope>NUCLEOTIDE SEQUENCE</scope>
    <source>
        <strain evidence="1">Duluth1</strain>
        <tissue evidence="1">Whole animal</tissue>
    </source>
</reference>
<evidence type="ECO:0000313" key="1">
    <source>
        <dbReference type="EMBL" id="KAH3772664.1"/>
    </source>
</evidence>
<protein>
    <submittedName>
        <fullName evidence="1">Uncharacterized protein</fullName>
    </submittedName>
</protein>
<gene>
    <name evidence="1" type="ORF">DPMN_174006</name>
</gene>
<name>A0A9D4E5N0_DREPO</name>